<keyword evidence="1" id="KW-1133">Transmembrane helix</keyword>
<dbReference type="AlphaFoldDB" id="A0A7J6BWD5"/>
<accession>A0A7J6BWD5</accession>
<organism evidence="2 3">
    <name type="scientific">Onychostoma macrolepis</name>
    <dbReference type="NCBI Taxonomy" id="369639"/>
    <lineage>
        <taxon>Eukaryota</taxon>
        <taxon>Metazoa</taxon>
        <taxon>Chordata</taxon>
        <taxon>Craniata</taxon>
        <taxon>Vertebrata</taxon>
        <taxon>Euteleostomi</taxon>
        <taxon>Actinopterygii</taxon>
        <taxon>Neopterygii</taxon>
        <taxon>Teleostei</taxon>
        <taxon>Ostariophysi</taxon>
        <taxon>Cypriniformes</taxon>
        <taxon>Cyprinidae</taxon>
        <taxon>Acrossocheilinae</taxon>
        <taxon>Onychostoma</taxon>
    </lineage>
</organism>
<sequence length="171" mass="19253">MATAPFICDMEGSEKSLKTAVSSHQLRHRVCSYTLLQVLVGVLVVFVLALTGGVIWMKLFQDCPGKLWTVSFTGTNTNFTSPKTQKYVIFGSVFTKGDDCKTSNSFKLLQKLPNTDTSHKNITNKINVAEIFVKYDVELWKEATISVMINCDNYIVDEDKSKLFIYQQNSC</sequence>
<reference evidence="2 3" key="1">
    <citation type="submission" date="2020-04" db="EMBL/GenBank/DDBJ databases">
        <title>Chromosome-level genome assembly of a cyprinid fish Onychostoma macrolepis by integration of Nanopore Sequencing, Bionano and Hi-C technology.</title>
        <authorList>
            <person name="Wang D."/>
        </authorList>
    </citation>
    <scope>NUCLEOTIDE SEQUENCE [LARGE SCALE GENOMIC DNA]</scope>
    <source>
        <strain evidence="2">SWU-2019</strain>
        <tissue evidence="2">Muscle</tissue>
    </source>
</reference>
<evidence type="ECO:0000313" key="3">
    <source>
        <dbReference type="Proteomes" id="UP000579812"/>
    </source>
</evidence>
<evidence type="ECO:0000256" key="1">
    <source>
        <dbReference type="SAM" id="Phobius"/>
    </source>
</evidence>
<dbReference type="EMBL" id="JAAMOB010000020">
    <property type="protein sequence ID" value="KAF4099307.1"/>
    <property type="molecule type" value="Genomic_DNA"/>
</dbReference>
<dbReference type="Proteomes" id="UP000579812">
    <property type="component" value="Unassembled WGS sequence"/>
</dbReference>
<keyword evidence="1" id="KW-0812">Transmembrane</keyword>
<keyword evidence="1" id="KW-0472">Membrane</keyword>
<evidence type="ECO:0000313" key="2">
    <source>
        <dbReference type="EMBL" id="KAF4099307.1"/>
    </source>
</evidence>
<protein>
    <submittedName>
        <fullName evidence="2">Uncharacterized protein</fullName>
    </submittedName>
</protein>
<name>A0A7J6BWD5_9TELE</name>
<gene>
    <name evidence="2" type="ORF">G5714_019433</name>
</gene>
<feature type="transmembrane region" description="Helical" evidence="1">
    <location>
        <begin position="33"/>
        <end position="57"/>
    </location>
</feature>
<comment type="caution">
    <text evidence="2">The sequence shown here is derived from an EMBL/GenBank/DDBJ whole genome shotgun (WGS) entry which is preliminary data.</text>
</comment>
<keyword evidence="3" id="KW-1185">Reference proteome</keyword>
<proteinExistence type="predicted"/>